<evidence type="ECO:0000313" key="2">
    <source>
        <dbReference type="Proteomes" id="UP000594380"/>
    </source>
</evidence>
<gene>
    <name evidence="1" type="ORF">G5S42_14265</name>
</gene>
<dbReference type="Proteomes" id="UP000594380">
    <property type="component" value="Unassembled WGS sequence"/>
</dbReference>
<proteinExistence type="predicted"/>
<reference evidence="1 2" key="1">
    <citation type="submission" date="2020-02" db="EMBL/GenBank/DDBJ databases">
        <title>Paraburkholderia simonii sp. nov. and Paraburkholderia youngii sp. nov. Brazilian and Mexican Mimosa-associated rhizobia.</title>
        <authorList>
            <person name="Mavima L."/>
            <person name="Beukes C.W."/>
            <person name="Chan W.Y."/>
            <person name="Palmer M."/>
            <person name="De Meyer S.E."/>
            <person name="James E.K."/>
            <person name="Venter S.N."/>
            <person name="Steenkamp E.T."/>
        </authorList>
    </citation>
    <scope>NUCLEOTIDE SEQUENCE [LARGE SCALE GENOMIC DNA]</scope>
    <source>
        <strain evidence="1 2">JPY169</strain>
    </source>
</reference>
<dbReference type="AlphaFoldDB" id="A0A7Y6JY06"/>
<name>A0A7Y6JY06_9BURK</name>
<dbReference type="EMBL" id="JAALDK010000001">
    <property type="protein sequence ID" value="NUY00832.1"/>
    <property type="molecule type" value="Genomic_DNA"/>
</dbReference>
<accession>A0A7Y6JY06</accession>
<protein>
    <submittedName>
        <fullName evidence="1">Uncharacterized protein</fullName>
    </submittedName>
</protein>
<organism evidence="1 2">
    <name type="scientific">Paraburkholderia youngii</name>
    <dbReference type="NCBI Taxonomy" id="2782701"/>
    <lineage>
        <taxon>Bacteria</taxon>
        <taxon>Pseudomonadati</taxon>
        <taxon>Pseudomonadota</taxon>
        <taxon>Betaproteobacteria</taxon>
        <taxon>Burkholderiales</taxon>
        <taxon>Burkholderiaceae</taxon>
        <taxon>Paraburkholderia</taxon>
    </lineage>
</organism>
<sequence length="108" mass="11872">MSGSHPLSGAGRLPLRERFSAMPDTTQCLGQFTKAHRRADCQSADRSLRLPAHVGDGISIFFEHLLTALVKTSAFRLQSDRDAQSVDGERRLISTVPAYPGENANDKY</sequence>
<evidence type="ECO:0000313" key="1">
    <source>
        <dbReference type="EMBL" id="NUY00832.1"/>
    </source>
</evidence>
<comment type="caution">
    <text evidence="1">The sequence shown here is derived from an EMBL/GenBank/DDBJ whole genome shotgun (WGS) entry which is preliminary data.</text>
</comment>